<comment type="caution">
    <text evidence="2">The sequence shown here is derived from an EMBL/GenBank/DDBJ whole genome shotgun (WGS) entry which is preliminary data.</text>
</comment>
<accession>A0A7J6MWZ1</accession>
<name>A0A7J6MWZ1_PEROL</name>
<dbReference type="AlphaFoldDB" id="A0A7J6MWZ1"/>
<evidence type="ECO:0008006" key="4">
    <source>
        <dbReference type="Google" id="ProtNLM"/>
    </source>
</evidence>
<feature type="compositionally biased region" description="Basic and acidic residues" evidence="1">
    <location>
        <begin position="47"/>
        <end position="67"/>
    </location>
</feature>
<gene>
    <name evidence="2" type="ORF">FOZ60_000785</name>
</gene>
<dbReference type="InterPro" id="IPR047313">
    <property type="entry name" value="SMN_C"/>
</dbReference>
<organism evidence="2 3">
    <name type="scientific">Perkinsus olseni</name>
    <name type="common">Perkinsus atlanticus</name>
    <dbReference type="NCBI Taxonomy" id="32597"/>
    <lineage>
        <taxon>Eukaryota</taxon>
        <taxon>Sar</taxon>
        <taxon>Alveolata</taxon>
        <taxon>Perkinsozoa</taxon>
        <taxon>Perkinsea</taxon>
        <taxon>Perkinsida</taxon>
        <taxon>Perkinsidae</taxon>
        <taxon>Perkinsus</taxon>
    </lineage>
</organism>
<protein>
    <recommendedName>
        <fullName evidence="4">Survival motor neuron Tudor domain-containing protein</fullName>
    </recommendedName>
</protein>
<sequence>MSADLLLDTFNELTAVVMRQLDADGDDAEAVAEIDKLIERVSSSSSAHREPSLHEEEPSGCVGEEKAQGPTNDGDDEEGQAAAAATTTAPTTAASGMMMPLPEDPELSNLCMSWYYAGYYTGRYQAWKEMSSSSAAAPKVDGSASQAL</sequence>
<dbReference type="OrthoDB" id="197400at2759"/>
<feature type="region of interest" description="Disordered" evidence="1">
    <location>
        <begin position="41"/>
        <end position="103"/>
    </location>
</feature>
<evidence type="ECO:0000313" key="3">
    <source>
        <dbReference type="Proteomes" id="UP000541610"/>
    </source>
</evidence>
<feature type="compositionally biased region" description="Low complexity" evidence="1">
    <location>
        <begin position="81"/>
        <end position="94"/>
    </location>
</feature>
<evidence type="ECO:0000313" key="2">
    <source>
        <dbReference type="EMBL" id="KAF4675956.1"/>
    </source>
</evidence>
<proteinExistence type="predicted"/>
<dbReference type="EMBL" id="JABANP010001092">
    <property type="protein sequence ID" value="KAF4675956.1"/>
    <property type="molecule type" value="Genomic_DNA"/>
</dbReference>
<dbReference type="CDD" id="cd22852">
    <property type="entry name" value="SMN_C"/>
    <property type="match status" value="1"/>
</dbReference>
<reference evidence="2 3" key="1">
    <citation type="submission" date="2020-04" db="EMBL/GenBank/DDBJ databases">
        <title>Perkinsus olseni comparative genomics.</title>
        <authorList>
            <person name="Bogema D.R."/>
        </authorList>
    </citation>
    <scope>NUCLEOTIDE SEQUENCE [LARGE SCALE GENOMIC DNA]</scope>
    <source>
        <strain evidence="2">00978-12</strain>
    </source>
</reference>
<evidence type="ECO:0000256" key="1">
    <source>
        <dbReference type="SAM" id="MobiDB-lite"/>
    </source>
</evidence>
<dbReference type="Proteomes" id="UP000541610">
    <property type="component" value="Unassembled WGS sequence"/>
</dbReference>